<evidence type="ECO:0000313" key="18">
    <source>
        <dbReference type="Proteomes" id="UP000622475"/>
    </source>
</evidence>
<dbReference type="GO" id="GO:0046930">
    <property type="term" value="C:pore complex"/>
    <property type="evidence" value="ECO:0007669"/>
    <property type="project" value="UniProtKB-KW"/>
</dbReference>
<keyword evidence="18" id="KW-1185">Reference proteome</keyword>
<dbReference type="InterPro" id="IPR049712">
    <property type="entry name" value="Poly_export"/>
</dbReference>
<dbReference type="Proteomes" id="UP000622475">
    <property type="component" value="Unassembled WGS sequence"/>
</dbReference>
<dbReference type="PANTHER" id="PTHR33619">
    <property type="entry name" value="POLYSACCHARIDE EXPORT PROTEIN GFCE-RELATED"/>
    <property type="match status" value="1"/>
</dbReference>
<dbReference type="GO" id="GO:0009279">
    <property type="term" value="C:cell outer membrane"/>
    <property type="evidence" value="ECO:0007669"/>
    <property type="project" value="UniProtKB-SubCell"/>
</dbReference>
<evidence type="ECO:0000256" key="3">
    <source>
        <dbReference type="ARBA" id="ARBA00022448"/>
    </source>
</evidence>
<keyword evidence="7" id="KW-0732">Signal</keyword>
<dbReference type="Pfam" id="PF02563">
    <property type="entry name" value="Poly_export"/>
    <property type="match status" value="1"/>
</dbReference>
<reference evidence="17" key="1">
    <citation type="submission" date="2020-10" db="EMBL/GenBank/DDBJ databases">
        <title>Mucilaginibacter mali sp. nov., isolated from rhizosphere soil of apple orchard.</title>
        <authorList>
            <person name="Lee J.-S."/>
            <person name="Kim H.S."/>
            <person name="Kim J.-S."/>
        </authorList>
    </citation>
    <scope>NUCLEOTIDE SEQUENCE</scope>
    <source>
        <strain evidence="17">KCTC 22746</strain>
    </source>
</reference>
<evidence type="ECO:0000256" key="2">
    <source>
        <dbReference type="ARBA" id="ARBA00009450"/>
    </source>
</evidence>
<keyword evidence="3" id="KW-0813">Transport</keyword>
<dbReference type="GO" id="GO:0015159">
    <property type="term" value="F:polysaccharide transmembrane transporter activity"/>
    <property type="evidence" value="ECO:0007669"/>
    <property type="project" value="InterPro"/>
</dbReference>
<gene>
    <name evidence="17" type="ORF">IRJ16_00645</name>
</gene>
<evidence type="ECO:0000256" key="4">
    <source>
        <dbReference type="ARBA" id="ARBA00022452"/>
    </source>
</evidence>
<keyword evidence="8" id="KW-0625">Polysaccharide transport</keyword>
<dbReference type="Gene3D" id="3.10.560.10">
    <property type="entry name" value="Outer membrane lipoprotein wza domain like"/>
    <property type="match status" value="1"/>
</dbReference>
<feature type="domain" description="Polysaccharide export protein N-terminal" evidence="15">
    <location>
        <begin position="51"/>
        <end position="141"/>
    </location>
</feature>
<evidence type="ECO:0000256" key="1">
    <source>
        <dbReference type="ARBA" id="ARBA00004571"/>
    </source>
</evidence>
<sequence length="260" mass="27916">MKKELSLNLSIICLFLVAIGTSCKSSRSLVYFQDVDRSKIQTQTIDNYNASVVQPGDVLQISVSSANPTATAAFNNSSTGAPTTKETTSASQGYLVDDAGMIKMPVLGNIKVAGSTAAQIHDLLIPKYAPYLKDAFVNIQLSNFKISVLGDVAHPGVFDVPNSRINVLEALSRSGDLAATANRDGLVLIREVAGERKIIPLDLTNSSVMQSPYYYLKNNDVLYVEPGKAKYATVSPTSRTLPIVLSIVSVLTIIFALTKN</sequence>
<protein>
    <submittedName>
        <fullName evidence="17">Polysaccharide biosynthesis/export family protein</fullName>
    </submittedName>
</protein>
<evidence type="ECO:0000256" key="11">
    <source>
        <dbReference type="ARBA" id="ARBA00023136"/>
    </source>
</evidence>
<comment type="subcellular location">
    <subcellularLocation>
        <location evidence="1">Cell outer membrane</location>
        <topology evidence="1">Multi-pass membrane protein</topology>
    </subcellularLocation>
</comment>
<dbReference type="InterPro" id="IPR054765">
    <property type="entry name" value="SLBB_dom"/>
</dbReference>
<accession>A0A929PVJ2</accession>
<feature type="domain" description="SLBB" evidence="16">
    <location>
        <begin position="145"/>
        <end position="224"/>
    </location>
</feature>
<keyword evidence="14" id="KW-0449">Lipoprotein</keyword>
<dbReference type="AlphaFoldDB" id="A0A929PVJ2"/>
<dbReference type="GO" id="GO:0015288">
    <property type="term" value="F:porin activity"/>
    <property type="evidence" value="ECO:0007669"/>
    <property type="project" value="UniProtKB-KW"/>
</dbReference>
<evidence type="ECO:0000256" key="13">
    <source>
        <dbReference type="ARBA" id="ARBA00023237"/>
    </source>
</evidence>
<evidence type="ECO:0000259" key="15">
    <source>
        <dbReference type="Pfam" id="PF02563"/>
    </source>
</evidence>
<evidence type="ECO:0000256" key="9">
    <source>
        <dbReference type="ARBA" id="ARBA00023065"/>
    </source>
</evidence>
<dbReference type="PANTHER" id="PTHR33619:SF3">
    <property type="entry name" value="POLYSACCHARIDE EXPORT PROTEIN GFCE-RELATED"/>
    <property type="match status" value="1"/>
</dbReference>
<comment type="caution">
    <text evidence="17">The sequence shown here is derived from an EMBL/GenBank/DDBJ whole genome shotgun (WGS) entry which is preliminary data.</text>
</comment>
<evidence type="ECO:0000256" key="8">
    <source>
        <dbReference type="ARBA" id="ARBA00023047"/>
    </source>
</evidence>
<comment type="similarity">
    <text evidence="2">Belongs to the BexD/CtrA/VexA family.</text>
</comment>
<dbReference type="RefSeq" id="WP_194109585.1">
    <property type="nucleotide sequence ID" value="NZ_JADFFL010000001.1"/>
</dbReference>
<evidence type="ECO:0000256" key="5">
    <source>
        <dbReference type="ARBA" id="ARBA00022597"/>
    </source>
</evidence>
<evidence type="ECO:0000256" key="10">
    <source>
        <dbReference type="ARBA" id="ARBA00023114"/>
    </source>
</evidence>
<keyword evidence="10" id="KW-0626">Porin</keyword>
<keyword evidence="13" id="KW-0998">Cell outer membrane</keyword>
<evidence type="ECO:0000256" key="6">
    <source>
        <dbReference type="ARBA" id="ARBA00022692"/>
    </source>
</evidence>
<organism evidence="17 18">
    <name type="scientific">Mucilaginibacter myungsuensis</name>
    <dbReference type="NCBI Taxonomy" id="649104"/>
    <lineage>
        <taxon>Bacteria</taxon>
        <taxon>Pseudomonadati</taxon>
        <taxon>Bacteroidota</taxon>
        <taxon>Sphingobacteriia</taxon>
        <taxon>Sphingobacteriales</taxon>
        <taxon>Sphingobacteriaceae</taxon>
        <taxon>Mucilaginibacter</taxon>
    </lineage>
</organism>
<dbReference type="InterPro" id="IPR003715">
    <property type="entry name" value="Poly_export_N"/>
</dbReference>
<keyword evidence="5" id="KW-0762">Sugar transport</keyword>
<proteinExistence type="inferred from homology"/>
<dbReference type="Pfam" id="PF22461">
    <property type="entry name" value="SLBB_2"/>
    <property type="match status" value="1"/>
</dbReference>
<keyword evidence="4" id="KW-1134">Transmembrane beta strand</keyword>
<dbReference type="PROSITE" id="PS51257">
    <property type="entry name" value="PROKAR_LIPOPROTEIN"/>
    <property type="match status" value="1"/>
</dbReference>
<name>A0A929PVJ2_9SPHI</name>
<dbReference type="EMBL" id="JADFFL010000001">
    <property type="protein sequence ID" value="MBE9660380.1"/>
    <property type="molecule type" value="Genomic_DNA"/>
</dbReference>
<dbReference type="Gene3D" id="3.30.1950.10">
    <property type="entry name" value="wza like domain"/>
    <property type="match status" value="1"/>
</dbReference>
<dbReference type="GO" id="GO:0006811">
    <property type="term" value="P:monoatomic ion transport"/>
    <property type="evidence" value="ECO:0007669"/>
    <property type="project" value="UniProtKB-KW"/>
</dbReference>
<evidence type="ECO:0000259" key="16">
    <source>
        <dbReference type="Pfam" id="PF22461"/>
    </source>
</evidence>
<keyword evidence="6" id="KW-0812">Transmembrane</keyword>
<evidence type="ECO:0000313" key="17">
    <source>
        <dbReference type="EMBL" id="MBE9660380.1"/>
    </source>
</evidence>
<evidence type="ECO:0000256" key="14">
    <source>
        <dbReference type="ARBA" id="ARBA00023288"/>
    </source>
</evidence>
<keyword evidence="12" id="KW-0564">Palmitate</keyword>
<keyword evidence="11" id="KW-0472">Membrane</keyword>
<evidence type="ECO:0000256" key="7">
    <source>
        <dbReference type="ARBA" id="ARBA00022729"/>
    </source>
</evidence>
<evidence type="ECO:0000256" key="12">
    <source>
        <dbReference type="ARBA" id="ARBA00023139"/>
    </source>
</evidence>
<keyword evidence="9" id="KW-0406">Ion transport</keyword>